<dbReference type="PANTHER" id="PTHR43883">
    <property type="entry name" value="SLR0207 PROTEIN"/>
    <property type="match status" value="1"/>
</dbReference>
<accession>A0ABU5IP64</accession>
<sequence length="524" mass="56162">MDDDAPPPALNPEPLRAQLQRLTGAPVALLQTHISWVLLTAHLAFKLKKPVRLPFVDFSTAARRKQACLDELRLNRRLAASLYLGVLPVRGTPDAPRLGGGAPVLDHAVVMRRFPDGALMSERLCAGQLLPRHVECLAERLADFHRGAAVAAADGPFGQPAGACEAALTVLDQLDDALGVDARLQALRAWVRRQGENLAPVLRRRLDAGAVREGHGDLHLANLIVLGEGEREEATAFDCIEFDPALRWADVMADIAFTTMDLQAHGRADLAFRFLDVYLQRGGDYAGTRVLRFFQVYRALVRALVAALSPPTSSAQSAPSGPRPDYLACAQALVAAGRAPRLLITYGLSGSGKSTLAQALAAQAGAVRVRSDVERKRLFGLQALQRSAALGLDLYTPQAGRRTFEHLLACAREALLGGFAVIVDAAFLSREHRRLFEHLAWQLGVPFGILACGADAATLRERVAARDAAGSDPSEAGVAVLEKQLATAEPLEAAERACAMEVLTDQPVDVPALAARWLAQPPAA</sequence>
<dbReference type="Gene3D" id="3.90.1200.10">
    <property type="match status" value="1"/>
</dbReference>
<comment type="caution">
    <text evidence="1">The sequence shown here is derived from an EMBL/GenBank/DDBJ whole genome shotgun (WGS) entry which is preliminary data.</text>
</comment>
<protein>
    <submittedName>
        <fullName evidence="1">AAA family ATPase</fullName>
    </submittedName>
</protein>
<dbReference type="EMBL" id="JAXOJX010000077">
    <property type="protein sequence ID" value="MDZ5460664.1"/>
    <property type="molecule type" value="Genomic_DNA"/>
</dbReference>
<dbReference type="InterPro" id="IPR027417">
    <property type="entry name" value="P-loop_NTPase"/>
</dbReference>
<evidence type="ECO:0000313" key="1">
    <source>
        <dbReference type="EMBL" id="MDZ5460664.1"/>
    </source>
</evidence>
<dbReference type="RefSeq" id="WP_322468054.1">
    <property type="nucleotide sequence ID" value="NZ_JAXOJX010000077.1"/>
</dbReference>
<evidence type="ECO:0000313" key="2">
    <source>
        <dbReference type="Proteomes" id="UP001293718"/>
    </source>
</evidence>
<dbReference type="Gene3D" id="3.40.50.300">
    <property type="entry name" value="P-loop containing nucleotide triphosphate hydrolases"/>
    <property type="match status" value="1"/>
</dbReference>
<dbReference type="Proteomes" id="UP001293718">
    <property type="component" value="Unassembled WGS sequence"/>
</dbReference>
<dbReference type="PANTHER" id="PTHR43883:SF1">
    <property type="entry name" value="GLUCONOKINASE"/>
    <property type="match status" value="1"/>
</dbReference>
<reference evidence="1 2" key="1">
    <citation type="submission" date="2023-11" db="EMBL/GenBank/DDBJ databases">
        <title>Draft genome of Azohydromonas lata strain H1 (DSM1123), a polyhydroxyalkanoate producer.</title>
        <authorList>
            <person name="Traversa D."/>
            <person name="D'Addabbo P."/>
            <person name="Pazzani C."/>
            <person name="Manzari C."/>
            <person name="Chiara M."/>
            <person name="Scrascia M."/>
        </authorList>
    </citation>
    <scope>NUCLEOTIDE SEQUENCE [LARGE SCALE GENOMIC DNA]</scope>
    <source>
        <strain evidence="1 2">H1</strain>
    </source>
</reference>
<gene>
    <name evidence="1" type="ORF">SM757_29200</name>
</gene>
<dbReference type="SUPFAM" id="SSF52540">
    <property type="entry name" value="P-loop containing nucleoside triphosphate hydrolases"/>
    <property type="match status" value="1"/>
</dbReference>
<proteinExistence type="predicted"/>
<dbReference type="SUPFAM" id="SSF56112">
    <property type="entry name" value="Protein kinase-like (PK-like)"/>
    <property type="match status" value="1"/>
</dbReference>
<name>A0ABU5IP64_9BURK</name>
<dbReference type="InterPro" id="IPR052732">
    <property type="entry name" value="Cell-binding_unc_protein"/>
</dbReference>
<dbReference type="InterPro" id="IPR011009">
    <property type="entry name" value="Kinase-like_dom_sf"/>
</dbReference>
<keyword evidence="2" id="KW-1185">Reference proteome</keyword>
<organism evidence="1 2">
    <name type="scientific">Azohydromonas lata</name>
    <dbReference type="NCBI Taxonomy" id="45677"/>
    <lineage>
        <taxon>Bacteria</taxon>
        <taxon>Pseudomonadati</taxon>
        <taxon>Pseudomonadota</taxon>
        <taxon>Betaproteobacteria</taxon>
        <taxon>Burkholderiales</taxon>
        <taxon>Sphaerotilaceae</taxon>
        <taxon>Azohydromonas</taxon>
    </lineage>
</organism>
<dbReference type="Pfam" id="PF13671">
    <property type="entry name" value="AAA_33"/>
    <property type="match status" value="1"/>
</dbReference>